<dbReference type="Proteomes" id="UP000886757">
    <property type="component" value="Unassembled WGS sequence"/>
</dbReference>
<dbReference type="CDD" id="cd02208">
    <property type="entry name" value="cupin_RmlC-like"/>
    <property type="match status" value="1"/>
</dbReference>
<dbReference type="InterPro" id="IPR011051">
    <property type="entry name" value="RmlC_Cupin_sf"/>
</dbReference>
<protein>
    <submittedName>
        <fullName evidence="2">Cupin domain-containing protein</fullName>
    </submittedName>
</protein>
<sequence>MLDRIVTNPHKMEINHPMDESFPVNSGFSRLSDYAGREVLPHWHQAIETITVKEGRMLCATGERLYPLRQGESVIINGNVLHSFRPDG</sequence>
<name>A0A9D1ADR1_9FIRM</name>
<dbReference type="AlphaFoldDB" id="A0A9D1ADR1"/>
<reference evidence="2" key="2">
    <citation type="journal article" date="2021" name="PeerJ">
        <title>Extensive microbial diversity within the chicken gut microbiome revealed by metagenomics and culture.</title>
        <authorList>
            <person name="Gilroy R."/>
            <person name="Ravi A."/>
            <person name="Getino M."/>
            <person name="Pursley I."/>
            <person name="Horton D.L."/>
            <person name="Alikhan N.F."/>
            <person name="Baker D."/>
            <person name="Gharbi K."/>
            <person name="Hall N."/>
            <person name="Watson M."/>
            <person name="Adriaenssens E.M."/>
            <person name="Foster-Nyarko E."/>
            <person name="Jarju S."/>
            <person name="Secka A."/>
            <person name="Antonio M."/>
            <person name="Oren A."/>
            <person name="Chaudhuri R.R."/>
            <person name="La Ragione R."/>
            <person name="Hildebrand F."/>
            <person name="Pallen M.J."/>
        </authorList>
    </citation>
    <scope>NUCLEOTIDE SEQUENCE</scope>
    <source>
        <strain evidence="2">ChiSjej4B22-8148</strain>
    </source>
</reference>
<accession>A0A9D1ADR1</accession>
<evidence type="ECO:0000313" key="3">
    <source>
        <dbReference type="Proteomes" id="UP000886757"/>
    </source>
</evidence>
<dbReference type="Pfam" id="PF07883">
    <property type="entry name" value="Cupin_2"/>
    <property type="match status" value="1"/>
</dbReference>
<dbReference type="InterPro" id="IPR013096">
    <property type="entry name" value="Cupin_2"/>
</dbReference>
<comment type="caution">
    <text evidence="2">The sequence shown here is derived from an EMBL/GenBank/DDBJ whole genome shotgun (WGS) entry which is preliminary data.</text>
</comment>
<feature type="domain" description="Cupin type-2" evidence="1">
    <location>
        <begin position="36"/>
        <end position="85"/>
    </location>
</feature>
<dbReference type="EMBL" id="DVGK01000138">
    <property type="protein sequence ID" value="HIR14636.1"/>
    <property type="molecule type" value="Genomic_DNA"/>
</dbReference>
<dbReference type="Gene3D" id="2.60.120.10">
    <property type="entry name" value="Jelly Rolls"/>
    <property type="match status" value="1"/>
</dbReference>
<reference evidence="2" key="1">
    <citation type="submission" date="2020-10" db="EMBL/GenBank/DDBJ databases">
        <authorList>
            <person name="Gilroy R."/>
        </authorList>
    </citation>
    <scope>NUCLEOTIDE SEQUENCE</scope>
    <source>
        <strain evidence="2">ChiSjej4B22-8148</strain>
    </source>
</reference>
<dbReference type="SUPFAM" id="SSF51182">
    <property type="entry name" value="RmlC-like cupins"/>
    <property type="match status" value="1"/>
</dbReference>
<evidence type="ECO:0000259" key="1">
    <source>
        <dbReference type="Pfam" id="PF07883"/>
    </source>
</evidence>
<gene>
    <name evidence="2" type="ORF">IAB31_12020</name>
</gene>
<evidence type="ECO:0000313" key="2">
    <source>
        <dbReference type="EMBL" id="HIR14636.1"/>
    </source>
</evidence>
<organism evidence="2 3">
    <name type="scientific">Candidatus Choladousia intestinavium</name>
    <dbReference type="NCBI Taxonomy" id="2840727"/>
    <lineage>
        <taxon>Bacteria</taxon>
        <taxon>Bacillati</taxon>
        <taxon>Bacillota</taxon>
        <taxon>Clostridia</taxon>
        <taxon>Lachnospirales</taxon>
        <taxon>Lachnospiraceae</taxon>
        <taxon>Lachnospiraceae incertae sedis</taxon>
        <taxon>Candidatus Choladousia</taxon>
    </lineage>
</organism>
<proteinExistence type="predicted"/>
<dbReference type="InterPro" id="IPR014710">
    <property type="entry name" value="RmlC-like_jellyroll"/>
</dbReference>